<evidence type="ECO:0000313" key="3">
    <source>
        <dbReference type="Proteomes" id="UP000217790"/>
    </source>
</evidence>
<dbReference type="OMA" id="VEAWAMD"/>
<dbReference type="PANTHER" id="PTHR43798">
    <property type="entry name" value="MONOACYLGLYCEROL LIPASE"/>
    <property type="match status" value="1"/>
</dbReference>
<dbReference type="InterPro" id="IPR000073">
    <property type="entry name" value="AB_hydrolase_1"/>
</dbReference>
<name>A0A2H3CF76_ARMGA</name>
<dbReference type="STRING" id="47427.A0A2H3CF76"/>
<sequence length="347" mass="38829">MAPSRSKNLLVTDFTLQTKTTGTPLWATLKRYTKAKLCGQKVQPGYVLILTHGTGFHKEQWEPTVSHLFDFDKQNAIREAWAVDCQNHGEAAILNERVLIDRPGVLSIYDYVDALVALRRDLLGKSNPDYTERDKFILVGHSAGTVACVLALAALNLPSTVMFDSLILVEPPIYHPSAAVHHTAMYKAISTVTKRHDIWASRDEATWFRKRFPWKAWDPAVLDTYVNHGLRTLPTAFYPDKPDGVTLSATWVDENAAYSKDSGSATTALWNLNTLCGVLPVHLIYGARNDLFSREIQDSIVDTTEGRNFASITRVAGTGHWVLQEVPKQMAEALWKILVEPIPLHKL</sequence>
<keyword evidence="2" id="KW-0378">Hydrolase</keyword>
<dbReference type="SUPFAM" id="SSF53474">
    <property type="entry name" value="alpha/beta-Hydrolases"/>
    <property type="match status" value="1"/>
</dbReference>
<dbReference type="GO" id="GO:0016020">
    <property type="term" value="C:membrane"/>
    <property type="evidence" value="ECO:0007669"/>
    <property type="project" value="TreeGrafter"/>
</dbReference>
<proteinExistence type="predicted"/>
<feature type="domain" description="AB hydrolase-1" evidence="1">
    <location>
        <begin position="48"/>
        <end position="333"/>
    </location>
</feature>
<dbReference type="EMBL" id="KZ293725">
    <property type="protein sequence ID" value="PBK81721.1"/>
    <property type="molecule type" value="Genomic_DNA"/>
</dbReference>
<dbReference type="InterPro" id="IPR029058">
    <property type="entry name" value="AB_hydrolase_fold"/>
</dbReference>
<dbReference type="PANTHER" id="PTHR43798:SF33">
    <property type="entry name" value="HYDROLASE, PUTATIVE (AFU_ORTHOLOGUE AFUA_2G14860)-RELATED"/>
    <property type="match status" value="1"/>
</dbReference>
<dbReference type="InParanoid" id="A0A2H3CF76"/>
<dbReference type="Pfam" id="PF12697">
    <property type="entry name" value="Abhydrolase_6"/>
    <property type="match status" value="1"/>
</dbReference>
<dbReference type="GO" id="GO:0016787">
    <property type="term" value="F:hydrolase activity"/>
    <property type="evidence" value="ECO:0007669"/>
    <property type="project" value="UniProtKB-KW"/>
</dbReference>
<gene>
    <name evidence="2" type="ORF">ARMGADRAFT_1002298</name>
</gene>
<keyword evidence="3" id="KW-1185">Reference proteome</keyword>
<dbReference type="AlphaFoldDB" id="A0A2H3CF76"/>
<dbReference type="OrthoDB" id="94039at2759"/>
<organism evidence="2 3">
    <name type="scientific">Armillaria gallica</name>
    <name type="common">Bulbous honey fungus</name>
    <name type="synonym">Armillaria bulbosa</name>
    <dbReference type="NCBI Taxonomy" id="47427"/>
    <lineage>
        <taxon>Eukaryota</taxon>
        <taxon>Fungi</taxon>
        <taxon>Dikarya</taxon>
        <taxon>Basidiomycota</taxon>
        <taxon>Agaricomycotina</taxon>
        <taxon>Agaricomycetes</taxon>
        <taxon>Agaricomycetidae</taxon>
        <taxon>Agaricales</taxon>
        <taxon>Marasmiineae</taxon>
        <taxon>Physalacriaceae</taxon>
        <taxon>Armillaria</taxon>
    </lineage>
</organism>
<evidence type="ECO:0000259" key="1">
    <source>
        <dbReference type="Pfam" id="PF12697"/>
    </source>
</evidence>
<reference evidence="3" key="1">
    <citation type="journal article" date="2017" name="Nat. Ecol. Evol.">
        <title>Genome expansion and lineage-specific genetic innovations in the forest pathogenic fungi Armillaria.</title>
        <authorList>
            <person name="Sipos G."/>
            <person name="Prasanna A.N."/>
            <person name="Walter M.C."/>
            <person name="O'Connor E."/>
            <person name="Balint B."/>
            <person name="Krizsan K."/>
            <person name="Kiss B."/>
            <person name="Hess J."/>
            <person name="Varga T."/>
            <person name="Slot J."/>
            <person name="Riley R."/>
            <person name="Boka B."/>
            <person name="Rigling D."/>
            <person name="Barry K."/>
            <person name="Lee J."/>
            <person name="Mihaltcheva S."/>
            <person name="LaButti K."/>
            <person name="Lipzen A."/>
            <person name="Waldron R."/>
            <person name="Moloney N.M."/>
            <person name="Sperisen C."/>
            <person name="Kredics L."/>
            <person name="Vagvoelgyi C."/>
            <person name="Patrignani A."/>
            <person name="Fitzpatrick D."/>
            <person name="Nagy I."/>
            <person name="Doyle S."/>
            <person name="Anderson J.B."/>
            <person name="Grigoriev I.V."/>
            <person name="Gueldener U."/>
            <person name="Muensterkoetter M."/>
            <person name="Nagy L.G."/>
        </authorList>
    </citation>
    <scope>NUCLEOTIDE SEQUENCE [LARGE SCALE GENOMIC DNA]</scope>
    <source>
        <strain evidence="3">Ar21-2</strain>
    </source>
</reference>
<dbReference type="Gene3D" id="3.40.50.1820">
    <property type="entry name" value="alpha/beta hydrolase"/>
    <property type="match status" value="1"/>
</dbReference>
<dbReference type="InterPro" id="IPR050266">
    <property type="entry name" value="AB_hydrolase_sf"/>
</dbReference>
<evidence type="ECO:0000313" key="2">
    <source>
        <dbReference type="EMBL" id="PBK81721.1"/>
    </source>
</evidence>
<dbReference type="Proteomes" id="UP000217790">
    <property type="component" value="Unassembled WGS sequence"/>
</dbReference>
<protein>
    <submittedName>
        <fullName evidence="2">Alpha/beta-hydrolase</fullName>
    </submittedName>
</protein>
<accession>A0A2H3CF76</accession>